<dbReference type="EMBL" id="CM042885">
    <property type="protein sequence ID" value="KAI4367675.1"/>
    <property type="molecule type" value="Genomic_DNA"/>
</dbReference>
<sequence>MASTSMSRSSWTVKQNKAFEKALAVYDKDTPDRWNNVAKAVGGKTAEEVKRHYELLVEDVNYIESGHVPFPNYRTTSAHSGYGDDDKRTKSLKF</sequence>
<organism evidence="1 2">
    <name type="scientific">Melastoma candidum</name>
    <dbReference type="NCBI Taxonomy" id="119954"/>
    <lineage>
        <taxon>Eukaryota</taxon>
        <taxon>Viridiplantae</taxon>
        <taxon>Streptophyta</taxon>
        <taxon>Embryophyta</taxon>
        <taxon>Tracheophyta</taxon>
        <taxon>Spermatophyta</taxon>
        <taxon>Magnoliopsida</taxon>
        <taxon>eudicotyledons</taxon>
        <taxon>Gunneridae</taxon>
        <taxon>Pentapetalae</taxon>
        <taxon>rosids</taxon>
        <taxon>malvids</taxon>
        <taxon>Myrtales</taxon>
        <taxon>Melastomataceae</taxon>
        <taxon>Melastomatoideae</taxon>
        <taxon>Melastomateae</taxon>
        <taxon>Melastoma</taxon>
    </lineage>
</organism>
<accession>A0ACB9QMC6</accession>
<proteinExistence type="predicted"/>
<comment type="caution">
    <text evidence="1">The sequence shown here is derived from an EMBL/GenBank/DDBJ whole genome shotgun (WGS) entry which is preliminary data.</text>
</comment>
<keyword evidence="2" id="KW-1185">Reference proteome</keyword>
<evidence type="ECO:0000313" key="2">
    <source>
        <dbReference type="Proteomes" id="UP001057402"/>
    </source>
</evidence>
<dbReference type="Proteomes" id="UP001057402">
    <property type="component" value="Chromosome 6"/>
</dbReference>
<evidence type="ECO:0000313" key="1">
    <source>
        <dbReference type="EMBL" id="KAI4367675.1"/>
    </source>
</evidence>
<protein>
    <submittedName>
        <fullName evidence="1">Uncharacterized protein</fullName>
    </submittedName>
</protein>
<gene>
    <name evidence="1" type="ORF">MLD38_023383</name>
</gene>
<name>A0ACB9QMC6_9MYRT</name>
<reference evidence="2" key="1">
    <citation type="journal article" date="2023" name="Front. Plant Sci.">
        <title>Chromosomal-level genome assembly of Melastoma candidum provides insights into trichome evolution.</title>
        <authorList>
            <person name="Zhong Y."/>
            <person name="Wu W."/>
            <person name="Sun C."/>
            <person name="Zou P."/>
            <person name="Liu Y."/>
            <person name="Dai S."/>
            <person name="Zhou R."/>
        </authorList>
    </citation>
    <scope>NUCLEOTIDE SEQUENCE [LARGE SCALE GENOMIC DNA]</scope>
</reference>